<dbReference type="Proteomes" id="UP000275846">
    <property type="component" value="Unassembled WGS sequence"/>
</dbReference>
<name>A0A183SS79_SCHSO</name>
<dbReference type="OrthoDB" id="197206at2759"/>
<keyword evidence="1" id="KW-0472">Membrane</keyword>
<reference evidence="4" key="1">
    <citation type="submission" date="2016-06" db="UniProtKB">
        <authorList>
            <consortium name="WormBaseParasite"/>
        </authorList>
    </citation>
    <scope>IDENTIFICATION</scope>
</reference>
<dbReference type="EMBL" id="UYSU01033975">
    <property type="protein sequence ID" value="VDL93462.1"/>
    <property type="molecule type" value="Genomic_DNA"/>
</dbReference>
<protein>
    <submittedName>
        <fullName evidence="4">ABC transmembrane type-1 domain-containing protein</fullName>
    </submittedName>
</protein>
<organism evidence="4">
    <name type="scientific">Schistocephalus solidus</name>
    <name type="common">Tapeworm</name>
    <dbReference type="NCBI Taxonomy" id="70667"/>
    <lineage>
        <taxon>Eukaryota</taxon>
        <taxon>Metazoa</taxon>
        <taxon>Spiralia</taxon>
        <taxon>Lophotrochozoa</taxon>
        <taxon>Platyhelminthes</taxon>
        <taxon>Cestoda</taxon>
        <taxon>Eucestoda</taxon>
        <taxon>Diphyllobothriidea</taxon>
        <taxon>Diphyllobothriidae</taxon>
        <taxon>Schistocephalus</taxon>
    </lineage>
</organism>
<dbReference type="AlphaFoldDB" id="A0A183SS79"/>
<accession>A0A183SS79</accession>
<evidence type="ECO:0000256" key="1">
    <source>
        <dbReference type="SAM" id="Phobius"/>
    </source>
</evidence>
<gene>
    <name evidence="2" type="ORF">SSLN_LOCUS7077</name>
</gene>
<feature type="transmembrane region" description="Helical" evidence="1">
    <location>
        <begin position="12"/>
        <end position="34"/>
    </location>
</feature>
<sequence length="264" mass="29178">MVRSWPHFLITSLLSGQAFLCPLLAFQLLMLTCLDSRLKETRKVAVAWKAASRWDNSALRATSQTTMAPSQFDLYGIPTQLGSEPLSFFCLWWAMVRGSAPSPISGLLASVLTPGPGGLTTSGRSRKPQTHRKSASLMKSPLNCLHDFYAYAFLQFIQLKPLTGAFFQFVQGNLSLYITHSLKLSNYMIPGIMTLLATAIALLPVAQFLISRIGKKWTLAVGMLNMFPILLVSALLPIHPPLWAFFPVMAWAGFTIAIGFLLPW</sequence>
<feature type="transmembrane region" description="Helical" evidence="1">
    <location>
        <begin position="217"/>
        <end position="236"/>
    </location>
</feature>
<evidence type="ECO:0000313" key="4">
    <source>
        <dbReference type="WBParaSite" id="SSLN_0000730901-mRNA-1"/>
    </source>
</evidence>
<feature type="transmembrane region" description="Helical" evidence="1">
    <location>
        <begin position="187"/>
        <end position="210"/>
    </location>
</feature>
<proteinExistence type="predicted"/>
<keyword evidence="3" id="KW-1185">Reference proteome</keyword>
<feature type="transmembrane region" description="Helical" evidence="1">
    <location>
        <begin position="148"/>
        <end position="167"/>
    </location>
</feature>
<keyword evidence="1" id="KW-0812">Transmembrane</keyword>
<dbReference type="WBParaSite" id="SSLN_0000730901-mRNA-1">
    <property type="protein sequence ID" value="SSLN_0000730901-mRNA-1"/>
    <property type="gene ID" value="SSLN_0000730901"/>
</dbReference>
<feature type="transmembrane region" description="Helical" evidence="1">
    <location>
        <begin position="242"/>
        <end position="262"/>
    </location>
</feature>
<evidence type="ECO:0000313" key="3">
    <source>
        <dbReference type="Proteomes" id="UP000275846"/>
    </source>
</evidence>
<reference evidence="2 3" key="2">
    <citation type="submission" date="2018-11" db="EMBL/GenBank/DDBJ databases">
        <authorList>
            <consortium name="Pathogen Informatics"/>
        </authorList>
    </citation>
    <scope>NUCLEOTIDE SEQUENCE [LARGE SCALE GENOMIC DNA]</scope>
    <source>
        <strain evidence="2 3">NST_G2</strain>
    </source>
</reference>
<keyword evidence="1" id="KW-1133">Transmembrane helix</keyword>
<dbReference type="SUPFAM" id="SSF103473">
    <property type="entry name" value="MFS general substrate transporter"/>
    <property type="match status" value="1"/>
</dbReference>
<dbReference type="InterPro" id="IPR036259">
    <property type="entry name" value="MFS_trans_sf"/>
</dbReference>
<evidence type="ECO:0000313" key="2">
    <source>
        <dbReference type="EMBL" id="VDL93462.1"/>
    </source>
</evidence>